<name>A0A9K3KC60_9STRA</name>
<gene>
    <name evidence="1" type="ORF">IV203_024366</name>
</gene>
<proteinExistence type="predicted"/>
<keyword evidence="2" id="KW-1185">Reference proteome</keyword>
<protein>
    <submittedName>
        <fullName evidence="1">Uncharacterized protein</fullName>
    </submittedName>
</protein>
<accession>A0A9K3KC60</accession>
<reference evidence="1" key="2">
    <citation type="submission" date="2021-04" db="EMBL/GenBank/DDBJ databases">
        <authorList>
            <person name="Podell S."/>
        </authorList>
    </citation>
    <scope>NUCLEOTIDE SEQUENCE</scope>
    <source>
        <strain evidence="1">Hildebrandi</strain>
    </source>
</reference>
<reference evidence="1" key="1">
    <citation type="journal article" date="2021" name="Sci. Rep.">
        <title>Diploid genomic architecture of Nitzschia inconspicua, an elite biomass production diatom.</title>
        <authorList>
            <person name="Oliver A."/>
            <person name="Podell S."/>
            <person name="Pinowska A."/>
            <person name="Traller J.C."/>
            <person name="Smith S.R."/>
            <person name="McClure R."/>
            <person name="Beliaev A."/>
            <person name="Bohutskyi P."/>
            <person name="Hill E.A."/>
            <person name="Rabines A."/>
            <person name="Zheng H."/>
            <person name="Allen L.Z."/>
            <person name="Kuo A."/>
            <person name="Grigoriev I.V."/>
            <person name="Allen A.E."/>
            <person name="Hazlebeck D."/>
            <person name="Allen E.E."/>
        </authorList>
    </citation>
    <scope>NUCLEOTIDE SEQUENCE</scope>
    <source>
        <strain evidence="1">Hildebrandi</strain>
    </source>
</reference>
<dbReference type="EMBL" id="JAGRRH010000027">
    <property type="protein sequence ID" value="KAG7340823.1"/>
    <property type="molecule type" value="Genomic_DNA"/>
</dbReference>
<evidence type="ECO:0000313" key="1">
    <source>
        <dbReference type="EMBL" id="KAG7340823.1"/>
    </source>
</evidence>
<evidence type="ECO:0000313" key="2">
    <source>
        <dbReference type="Proteomes" id="UP000693970"/>
    </source>
</evidence>
<dbReference type="AlphaFoldDB" id="A0A9K3KC60"/>
<dbReference type="Proteomes" id="UP000693970">
    <property type="component" value="Unassembled WGS sequence"/>
</dbReference>
<comment type="caution">
    <text evidence="1">The sequence shown here is derived from an EMBL/GenBank/DDBJ whole genome shotgun (WGS) entry which is preliminary data.</text>
</comment>
<sequence length="99" mass="10855">MDDDPFNREVPENLQKGLAFAPNELFSIAESTASSSIRLCDYQTSQWGSRFQGTASLSARIWPPARSLFLSAQPKAFAMGQETETSIQENAFGSSFDLG</sequence>
<organism evidence="1 2">
    <name type="scientific">Nitzschia inconspicua</name>
    <dbReference type="NCBI Taxonomy" id="303405"/>
    <lineage>
        <taxon>Eukaryota</taxon>
        <taxon>Sar</taxon>
        <taxon>Stramenopiles</taxon>
        <taxon>Ochrophyta</taxon>
        <taxon>Bacillariophyta</taxon>
        <taxon>Bacillariophyceae</taxon>
        <taxon>Bacillariophycidae</taxon>
        <taxon>Bacillariales</taxon>
        <taxon>Bacillariaceae</taxon>
        <taxon>Nitzschia</taxon>
    </lineage>
</organism>